<sequence length="149" mass="16107">MKLGRKTLSFFLTFLFTASLLVSTGAQAQTETYRARLSPMPTTPITVSTITGEGEVILTLNGNTLSVQGSFKGMNSSATMAHIHNGPPAQPGPVVHTLDVTLLPTGELTAELELSDEQVTALRNNELYIQIHSETNPPGELRGWIFARK</sequence>
<evidence type="ECO:0000259" key="2">
    <source>
        <dbReference type="PROSITE" id="PS50933"/>
    </source>
</evidence>
<evidence type="ECO:0000313" key="3">
    <source>
        <dbReference type="EMBL" id="PCJ23067.1"/>
    </source>
</evidence>
<feature type="domain" description="CHRD" evidence="2">
    <location>
        <begin position="29"/>
        <end position="149"/>
    </location>
</feature>
<accession>A0A2A5AUU5</accession>
<dbReference type="EMBL" id="NVVJ01000045">
    <property type="protein sequence ID" value="PCJ23067.1"/>
    <property type="molecule type" value="Genomic_DNA"/>
</dbReference>
<feature type="chain" id="PRO_5012969507" description="CHRD domain-containing protein" evidence="1">
    <location>
        <begin position="29"/>
        <end position="149"/>
    </location>
</feature>
<dbReference type="AlphaFoldDB" id="A0A2A5AUU5"/>
<reference evidence="4" key="1">
    <citation type="submission" date="2017-08" db="EMBL/GenBank/DDBJ databases">
        <title>A dynamic microbial community with high functional redundancy inhabits the cold, oxic subseafloor aquifer.</title>
        <authorList>
            <person name="Tully B.J."/>
            <person name="Wheat C.G."/>
            <person name="Glazer B.T."/>
            <person name="Huber J.A."/>
        </authorList>
    </citation>
    <scope>NUCLEOTIDE SEQUENCE [LARGE SCALE GENOMIC DNA]</scope>
</reference>
<proteinExistence type="predicted"/>
<comment type="caution">
    <text evidence="3">The sequence shown here is derived from an EMBL/GenBank/DDBJ whole genome shotgun (WGS) entry which is preliminary data.</text>
</comment>
<dbReference type="Pfam" id="PF07452">
    <property type="entry name" value="CHRD"/>
    <property type="match status" value="1"/>
</dbReference>
<organism evidence="3 4">
    <name type="scientific">SAR86 cluster bacterium</name>
    <dbReference type="NCBI Taxonomy" id="2030880"/>
    <lineage>
        <taxon>Bacteria</taxon>
        <taxon>Pseudomonadati</taxon>
        <taxon>Pseudomonadota</taxon>
        <taxon>Gammaproteobacteria</taxon>
        <taxon>SAR86 cluster</taxon>
    </lineage>
</organism>
<evidence type="ECO:0000256" key="1">
    <source>
        <dbReference type="SAM" id="SignalP"/>
    </source>
</evidence>
<keyword evidence="1" id="KW-0732">Signal</keyword>
<dbReference type="SMART" id="SM00754">
    <property type="entry name" value="CHRD"/>
    <property type="match status" value="1"/>
</dbReference>
<feature type="signal peptide" evidence="1">
    <location>
        <begin position="1"/>
        <end position="28"/>
    </location>
</feature>
<dbReference type="Proteomes" id="UP000218327">
    <property type="component" value="Unassembled WGS sequence"/>
</dbReference>
<dbReference type="PROSITE" id="PS50933">
    <property type="entry name" value="CHRD"/>
    <property type="match status" value="1"/>
</dbReference>
<dbReference type="InterPro" id="IPR010895">
    <property type="entry name" value="CHRD"/>
</dbReference>
<evidence type="ECO:0000313" key="4">
    <source>
        <dbReference type="Proteomes" id="UP000218327"/>
    </source>
</evidence>
<name>A0A2A5AUU5_9GAMM</name>
<protein>
    <recommendedName>
        <fullName evidence="2">CHRD domain-containing protein</fullName>
    </recommendedName>
</protein>
<gene>
    <name evidence="3" type="ORF">COA96_12770</name>
</gene>